<proteinExistence type="inferred from homology"/>
<dbReference type="NCBIfam" id="NF010181">
    <property type="entry name" value="PRK13660.1"/>
    <property type="match status" value="1"/>
</dbReference>
<dbReference type="Proteomes" id="UP000070377">
    <property type="component" value="Unassembled WGS sequence"/>
</dbReference>
<accession>A0A139MXL7</accession>
<comment type="caution">
    <text evidence="2">The sequence shown here is derived from an EMBL/GenBank/DDBJ whole genome shotgun (WGS) entry which is preliminary data.</text>
</comment>
<name>A0A139MXL7_STRCR</name>
<dbReference type="AlphaFoldDB" id="A0A139MXL7"/>
<dbReference type="STRING" id="45634.SCRDD08_02113"/>
<evidence type="ECO:0000313" key="2">
    <source>
        <dbReference type="EMBL" id="KXT68251.1"/>
    </source>
</evidence>
<dbReference type="RefSeq" id="WP_061423591.1">
    <property type="nucleotide sequence ID" value="NZ_KQ969066.1"/>
</dbReference>
<dbReference type="Pfam" id="PF06908">
    <property type="entry name" value="YpsA"/>
    <property type="match status" value="1"/>
</dbReference>
<protein>
    <recommendedName>
        <fullName evidence="1">UPF0398 protein SCRDD08_02113</fullName>
    </recommendedName>
</protein>
<dbReference type="PANTHER" id="PTHR38440:SF1">
    <property type="entry name" value="UPF0398 PROTEIN SPR0331"/>
    <property type="match status" value="1"/>
</dbReference>
<evidence type="ECO:0000256" key="1">
    <source>
        <dbReference type="HAMAP-Rule" id="MF_01575"/>
    </source>
</evidence>
<dbReference type="PATRIC" id="fig|45634.12.peg.2199"/>
<dbReference type="PANTHER" id="PTHR38440">
    <property type="entry name" value="UPF0398 PROTEIN YPSA"/>
    <property type="match status" value="1"/>
</dbReference>
<dbReference type="Gene3D" id="3.40.50.450">
    <property type="match status" value="1"/>
</dbReference>
<comment type="similarity">
    <text evidence="1">Belongs to the UPF0398 family.</text>
</comment>
<dbReference type="SUPFAM" id="SSF102405">
    <property type="entry name" value="MCP/YpsA-like"/>
    <property type="match status" value="1"/>
</dbReference>
<dbReference type="HAMAP" id="MF_01575">
    <property type="entry name" value="UPF0398"/>
    <property type="match status" value="1"/>
</dbReference>
<gene>
    <name evidence="2" type="ORF">SCRDD08_02113</name>
</gene>
<reference evidence="2 3" key="1">
    <citation type="submission" date="2016-01" db="EMBL/GenBank/DDBJ databases">
        <title>Highly variable Streptococcus oralis are common among viridans streptococci isolated from primates.</title>
        <authorList>
            <person name="Denapaite D."/>
            <person name="Rieger M."/>
            <person name="Koendgen S."/>
            <person name="Brueckner R."/>
            <person name="Ochigava I."/>
            <person name="Kappeler P."/>
            <person name="Maetz-Rensing K."/>
            <person name="Leendertz F."/>
            <person name="Hakenbeck R."/>
        </authorList>
    </citation>
    <scope>NUCLEOTIDE SEQUENCE [LARGE SCALE GENOMIC DNA]</scope>
    <source>
        <strain evidence="2 3">DD08</strain>
    </source>
</reference>
<dbReference type="EMBL" id="LQRD01000080">
    <property type="protein sequence ID" value="KXT68251.1"/>
    <property type="molecule type" value="Genomic_DNA"/>
</dbReference>
<organism evidence="2 3">
    <name type="scientific">Streptococcus cristatus</name>
    <dbReference type="NCBI Taxonomy" id="45634"/>
    <lineage>
        <taxon>Bacteria</taxon>
        <taxon>Bacillati</taxon>
        <taxon>Bacillota</taxon>
        <taxon>Bacilli</taxon>
        <taxon>Lactobacillales</taxon>
        <taxon>Streptococcaceae</taxon>
        <taxon>Streptococcus</taxon>
    </lineage>
</organism>
<sequence length="175" mass="20988">MTSLLIVGYKAFELGIMNEKDMRIKIIKEAVRRDLQHLLDEGLEWLIFTGNLGFETWALEVAQELREDYNFKLATIFLFEDQGKNWNEANQAKLADFKQVDFVKYAYPSYQNPSQFREYNQFLLQNTDGAYLFYDEENETNLKYLYREMKNQEQYFIKKLTFDDLNEVAEIFSEK</sequence>
<dbReference type="InterPro" id="IPR010697">
    <property type="entry name" value="YspA"/>
</dbReference>
<evidence type="ECO:0000313" key="3">
    <source>
        <dbReference type="Proteomes" id="UP000070377"/>
    </source>
</evidence>
<dbReference type="PIRSF" id="PIRSF021290">
    <property type="entry name" value="DUF1273"/>
    <property type="match status" value="1"/>
</dbReference>